<accession>A0A2K1J320</accession>
<dbReference type="InParanoid" id="A0A2K1J320"/>
<dbReference type="EMBL" id="ABEU02000017">
    <property type="protein sequence ID" value="PNR35925.1"/>
    <property type="molecule type" value="Genomic_DNA"/>
</dbReference>
<evidence type="ECO:0000313" key="3">
    <source>
        <dbReference type="EnsemblPlants" id="Pp3c17_7540V3.1"/>
    </source>
</evidence>
<dbReference type="Proteomes" id="UP000006727">
    <property type="component" value="Chromosome 17"/>
</dbReference>
<evidence type="ECO:0000313" key="2">
    <source>
        <dbReference type="EMBL" id="PNR35925.1"/>
    </source>
</evidence>
<reference evidence="2 4" key="2">
    <citation type="journal article" date="2018" name="Plant J.">
        <title>The Physcomitrella patens chromosome-scale assembly reveals moss genome structure and evolution.</title>
        <authorList>
            <person name="Lang D."/>
            <person name="Ullrich K.K."/>
            <person name="Murat F."/>
            <person name="Fuchs J."/>
            <person name="Jenkins J."/>
            <person name="Haas F.B."/>
            <person name="Piednoel M."/>
            <person name="Gundlach H."/>
            <person name="Van Bel M."/>
            <person name="Meyberg R."/>
            <person name="Vives C."/>
            <person name="Morata J."/>
            <person name="Symeonidi A."/>
            <person name="Hiss M."/>
            <person name="Muchero W."/>
            <person name="Kamisugi Y."/>
            <person name="Saleh O."/>
            <person name="Blanc G."/>
            <person name="Decker E.L."/>
            <person name="van Gessel N."/>
            <person name="Grimwood J."/>
            <person name="Hayes R.D."/>
            <person name="Graham S.W."/>
            <person name="Gunter L.E."/>
            <person name="McDaniel S.F."/>
            <person name="Hoernstein S.N.W."/>
            <person name="Larsson A."/>
            <person name="Li F.W."/>
            <person name="Perroud P.F."/>
            <person name="Phillips J."/>
            <person name="Ranjan P."/>
            <person name="Rokshar D.S."/>
            <person name="Rothfels C.J."/>
            <person name="Schneider L."/>
            <person name="Shu S."/>
            <person name="Stevenson D.W."/>
            <person name="Thummler F."/>
            <person name="Tillich M."/>
            <person name="Villarreal Aguilar J.C."/>
            <person name="Widiez T."/>
            <person name="Wong G.K."/>
            <person name="Wymore A."/>
            <person name="Zhang Y."/>
            <person name="Zimmer A.D."/>
            <person name="Quatrano R.S."/>
            <person name="Mayer K.F.X."/>
            <person name="Goodstein D."/>
            <person name="Casacuberta J.M."/>
            <person name="Vandepoele K."/>
            <person name="Reski R."/>
            <person name="Cuming A.C."/>
            <person name="Tuskan G.A."/>
            <person name="Maumus F."/>
            <person name="Salse J."/>
            <person name="Schmutz J."/>
            <person name="Rensing S.A."/>
        </authorList>
    </citation>
    <scope>NUCLEOTIDE SEQUENCE [LARGE SCALE GENOMIC DNA]</scope>
    <source>
        <strain evidence="3 4">cv. Gransden 2004</strain>
    </source>
</reference>
<evidence type="ECO:0000313" key="4">
    <source>
        <dbReference type="Proteomes" id="UP000006727"/>
    </source>
</evidence>
<reference evidence="3" key="3">
    <citation type="submission" date="2020-12" db="UniProtKB">
        <authorList>
            <consortium name="EnsemblPlants"/>
        </authorList>
    </citation>
    <scope>IDENTIFICATION</scope>
</reference>
<dbReference type="Gramene" id="Pp3c17_7540V3.1">
    <property type="protein sequence ID" value="Pp3c17_7540V3.1"/>
    <property type="gene ID" value="Pp3c17_7540"/>
</dbReference>
<dbReference type="AlphaFoldDB" id="A0A2K1J320"/>
<feature type="region of interest" description="Disordered" evidence="1">
    <location>
        <begin position="1"/>
        <end position="60"/>
    </location>
</feature>
<organism evidence="2">
    <name type="scientific">Physcomitrium patens</name>
    <name type="common">Spreading-leaved earth moss</name>
    <name type="synonym">Physcomitrella patens</name>
    <dbReference type="NCBI Taxonomy" id="3218"/>
    <lineage>
        <taxon>Eukaryota</taxon>
        <taxon>Viridiplantae</taxon>
        <taxon>Streptophyta</taxon>
        <taxon>Embryophyta</taxon>
        <taxon>Bryophyta</taxon>
        <taxon>Bryophytina</taxon>
        <taxon>Bryopsida</taxon>
        <taxon>Funariidae</taxon>
        <taxon>Funariales</taxon>
        <taxon>Funariaceae</taxon>
        <taxon>Physcomitrium</taxon>
    </lineage>
</organism>
<reference evidence="2 4" key="1">
    <citation type="journal article" date="2008" name="Science">
        <title>The Physcomitrella genome reveals evolutionary insights into the conquest of land by plants.</title>
        <authorList>
            <person name="Rensing S."/>
            <person name="Lang D."/>
            <person name="Zimmer A."/>
            <person name="Terry A."/>
            <person name="Salamov A."/>
            <person name="Shapiro H."/>
            <person name="Nishiyama T."/>
            <person name="Perroud P.-F."/>
            <person name="Lindquist E."/>
            <person name="Kamisugi Y."/>
            <person name="Tanahashi T."/>
            <person name="Sakakibara K."/>
            <person name="Fujita T."/>
            <person name="Oishi K."/>
            <person name="Shin-I T."/>
            <person name="Kuroki Y."/>
            <person name="Toyoda A."/>
            <person name="Suzuki Y."/>
            <person name="Hashimoto A."/>
            <person name="Yamaguchi K."/>
            <person name="Sugano A."/>
            <person name="Kohara Y."/>
            <person name="Fujiyama A."/>
            <person name="Anterola A."/>
            <person name="Aoki S."/>
            <person name="Ashton N."/>
            <person name="Barbazuk W.B."/>
            <person name="Barker E."/>
            <person name="Bennetzen J."/>
            <person name="Bezanilla M."/>
            <person name="Blankenship R."/>
            <person name="Cho S.H."/>
            <person name="Dutcher S."/>
            <person name="Estelle M."/>
            <person name="Fawcett J.A."/>
            <person name="Gundlach H."/>
            <person name="Hanada K."/>
            <person name="Heyl A."/>
            <person name="Hicks K.A."/>
            <person name="Hugh J."/>
            <person name="Lohr M."/>
            <person name="Mayer K."/>
            <person name="Melkozernov A."/>
            <person name="Murata T."/>
            <person name="Nelson D."/>
            <person name="Pils B."/>
            <person name="Prigge M."/>
            <person name="Reiss B."/>
            <person name="Renner T."/>
            <person name="Rombauts S."/>
            <person name="Rushton P."/>
            <person name="Sanderfoot A."/>
            <person name="Schween G."/>
            <person name="Shiu S.-H."/>
            <person name="Stueber K."/>
            <person name="Theodoulou F.L."/>
            <person name="Tu H."/>
            <person name="Van de Peer Y."/>
            <person name="Verrier P.J."/>
            <person name="Waters E."/>
            <person name="Wood A."/>
            <person name="Yang L."/>
            <person name="Cove D."/>
            <person name="Cuming A."/>
            <person name="Hasebe M."/>
            <person name="Lucas S."/>
            <person name="Mishler D.B."/>
            <person name="Reski R."/>
            <person name="Grigoriev I."/>
            <person name="Quatrano R.S."/>
            <person name="Boore J.L."/>
        </authorList>
    </citation>
    <scope>NUCLEOTIDE SEQUENCE [LARGE SCALE GENOMIC DNA]</scope>
    <source>
        <strain evidence="3 4">cv. Gransden 2004</strain>
    </source>
</reference>
<sequence>MRSEFETPSVQNQKHGRGQPFAEDTVPRPNENGELVKGDEDCGDEGEDEDVAETSTESDC</sequence>
<evidence type="ECO:0000256" key="1">
    <source>
        <dbReference type="SAM" id="MobiDB-lite"/>
    </source>
</evidence>
<dbReference type="PaxDb" id="3218-PP1S277_36V6.1"/>
<gene>
    <name evidence="2" type="ORF">PHYPA_021775</name>
</gene>
<feature type="compositionally biased region" description="Polar residues" evidence="1">
    <location>
        <begin position="1"/>
        <end position="13"/>
    </location>
</feature>
<dbReference type="EnsemblPlants" id="Pp3c17_7540V3.1">
    <property type="protein sequence ID" value="Pp3c17_7540V3.1"/>
    <property type="gene ID" value="Pp3c17_7540"/>
</dbReference>
<feature type="compositionally biased region" description="Acidic residues" evidence="1">
    <location>
        <begin position="41"/>
        <end position="60"/>
    </location>
</feature>
<proteinExistence type="predicted"/>
<protein>
    <submittedName>
        <fullName evidence="2 3">Uncharacterized protein</fullName>
    </submittedName>
</protein>
<keyword evidence="4" id="KW-1185">Reference proteome</keyword>
<name>A0A2K1J320_PHYPA</name>